<keyword evidence="2" id="KW-1185">Reference proteome</keyword>
<dbReference type="Pfam" id="PF19807">
    <property type="entry name" value="DUF6290"/>
    <property type="match status" value="1"/>
</dbReference>
<dbReference type="EMBL" id="JBHTLY010000002">
    <property type="protein sequence ID" value="MFD1201573.1"/>
    <property type="molecule type" value="Genomic_DNA"/>
</dbReference>
<name>A0ABW3TQ35_9MICO</name>
<sequence>MTATTITLRLAKAEKQALVDYAKTFGMTVSEFVRTAALSLIEDELVLRVWEGVKREFDDTPQTLPASGAAAKHL</sequence>
<protein>
    <submittedName>
        <fullName evidence="1">DUF6290 family protein</fullName>
    </submittedName>
</protein>
<evidence type="ECO:0000313" key="1">
    <source>
        <dbReference type="EMBL" id="MFD1201573.1"/>
    </source>
</evidence>
<comment type="caution">
    <text evidence="1">The sequence shown here is derived from an EMBL/GenBank/DDBJ whole genome shotgun (WGS) entry which is preliminary data.</text>
</comment>
<organism evidence="1 2">
    <name type="scientific">Leucobacter albus</name>
    <dbReference type="NCBI Taxonomy" id="272210"/>
    <lineage>
        <taxon>Bacteria</taxon>
        <taxon>Bacillati</taxon>
        <taxon>Actinomycetota</taxon>
        <taxon>Actinomycetes</taxon>
        <taxon>Micrococcales</taxon>
        <taxon>Microbacteriaceae</taxon>
        <taxon>Leucobacter</taxon>
    </lineage>
</organism>
<dbReference type="InterPro" id="IPR046257">
    <property type="entry name" value="DUF6290"/>
</dbReference>
<gene>
    <name evidence="1" type="ORF">ACFQ3U_06670</name>
</gene>
<reference evidence="2" key="1">
    <citation type="journal article" date="2019" name="Int. J. Syst. Evol. Microbiol.">
        <title>The Global Catalogue of Microorganisms (GCM) 10K type strain sequencing project: providing services to taxonomists for standard genome sequencing and annotation.</title>
        <authorList>
            <consortium name="The Broad Institute Genomics Platform"/>
            <consortium name="The Broad Institute Genome Sequencing Center for Infectious Disease"/>
            <person name="Wu L."/>
            <person name="Ma J."/>
        </authorList>
    </citation>
    <scope>NUCLEOTIDE SEQUENCE [LARGE SCALE GENOMIC DNA]</scope>
    <source>
        <strain evidence="2">CCUG 50213</strain>
    </source>
</reference>
<accession>A0ABW3TQ35</accession>
<dbReference type="Proteomes" id="UP001597181">
    <property type="component" value="Unassembled WGS sequence"/>
</dbReference>
<proteinExistence type="predicted"/>
<evidence type="ECO:0000313" key="2">
    <source>
        <dbReference type="Proteomes" id="UP001597181"/>
    </source>
</evidence>
<dbReference type="RefSeq" id="WP_343957970.1">
    <property type="nucleotide sequence ID" value="NZ_BAAAKZ010000002.1"/>
</dbReference>